<reference evidence="3 4" key="1">
    <citation type="submission" date="2011-11" db="EMBL/GenBank/DDBJ databases">
        <title>The Noncontiguous Finished genome of Jonquetella anthropi DSM 22815.</title>
        <authorList>
            <consortium name="US DOE Joint Genome Institute (JGI-PGF)"/>
            <person name="Lucas S."/>
            <person name="Copeland A."/>
            <person name="Lapidus A."/>
            <person name="Glavina del Rio T."/>
            <person name="Dalin E."/>
            <person name="Tice H."/>
            <person name="Bruce D."/>
            <person name="Goodwin L."/>
            <person name="Pitluck S."/>
            <person name="Peters L."/>
            <person name="Mikhailova N."/>
            <person name="Held B."/>
            <person name="Kyrpides N."/>
            <person name="Mavromatis K."/>
            <person name="Ivanova N."/>
            <person name="Markowitz V."/>
            <person name="Cheng J.-F."/>
            <person name="Hugenholtz P."/>
            <person name="Woyke T."/>
            <person name="Wu D."/>
            <person name="Gronow S."/>
            <person name="Wellnitz S."/>
            <person name="Brambilla E."/>
            <person name="Klenk H.-P."/>
            <person name="Eisen J.A."/>
        </authorList>
    </citation>
    <scope>NUCLEOTIDE SEQUENCE [LARGE SCALE GENOMIC DNA]</scope>
    <source>
        <strain evidence="3 4">DSM 22815</strain>
    </source>
</reference>
<dbReference type="GO" id="GO:0006355">
    <property type="term" value="P:regulation of DNA-templated transcription"/>
    <property type="evidence" value="ECO:0007669"/>
    <property type="project" value="InterPro"/>
</dbReference>
<organism evidence="3 4">
    <name type="scientific">Jonquetella anthropi DSM 22815</name>
    <dbReference type="NCBI Taxonomy" id="885272"/>
    <lineage>
        <taxon>Bacteria</taxon>
        <taxon>Thermotogati</taxon>
        <taxon>Synergistota</taxon>
        <taxon>Synergistia</taxon>
        <taxon>Synergistales</taxon>
        <taxon>Dethiosulfovibrionaceae</taxon>
        <taxon>Jonquetella</taxon>
    </lineage>
</organism>
<gene>
    <name evidence="3" type="ORF">JonanDRAFT_0470</name>
</gene>
<dbReference type="InterPro" id="IPR015265">
    <property type="entry name" value="PuR_N"/>
</dbReference>
<dbReference type="Gene3D" id="1.10.10.10">
    <property type="entry name" value="Winged helix-like DNA-binding domain superfamily/Winged helix DNA-binding domain"/>
    <property type="match status" value="1"/>
</dbReference>
<dbReference type="Proteomes" id="UP000003806">
    <property type="component" value="Chromosome"/>
</dbReference>
<feature type="domain" description="Bacterial purine repressor N-terminal" evidence="2">
    <location>
        <begin position="4"/>
        <end position="73"/>
    </location>
</feature>
<dbReference type="PANTHER" id="PTHR43864">
    <property type="entry name" value="HYPOXANTHINE/GUANINE PHOSPHORIBOSYLTRANSFERASE"/>
    <property type="match status" value="1"/>
</dbReference>
<dbReference type="STRING" id="885272.JonanDRAFT_0470"/>
<dbReference type="SUPFAM" id="SSF46785">
    <property type="entry name" value="Winged helix' DNA-binding domain"/>
    <property type="match status" value="1"/>
</dbReference>
<dbReference type="Gene3D" id="3.40.50.2020">
    <property type="match status" value="1"/>
</dbReference>
<dbReference type="GO" id="GO:0016757">
    <property type="term" value="F:glycosyltransferase activity"/>
    <property type="evidence" value="ECO:0007669"/>
    <property type="project" value="UniProtKB-KW"/>
</dbReference>
<dbReference type="Pfam" id="PF09182">
    <property type="entry name" value="PuR_N"/>
    <property type="match status" value="1"/>
</dbReference>
<name>H0UJL0_9BACT</name>
<keyword evidence="3" id="KW-0328">Glycosyltransferase</keyword>
<dbReference type="EMBL" id="CM001376">
    <property type="protein sequence ID" value="EHM12878.1"/>
    <property type="molecule type" value="Genomic_DNA"/>
</dbReference>
<evidence type="ECO:0000313" key="4">
    <source>
        <dbReference type="Proteomes" id="UP000003806"/>
    </source>
</evidence>
<dbReference type="PANTHER" id="PTHR43864:SF2">
    <property type="entry name" value="PUR OPERON REPRESSOR"/>
    <property type="match status" value="1"/>
</dbReference>
<sequence length="279" mass="29790">MRGQRIERLIRITSRFLSSPSSPISLTGLADDFSVSKTVISDDVAVIDETLQLEGFGRIVVDRGRAGGAAYVPSLSPLRRKTFLDEMVARLGQSSRRLPAGFIYYADVLFHPATVELLGLALASDFLASKPTIVMTSEVKGIPLGLSTARALGLPLALCRFRNRASDGPAVCVHYPTPAGEARAVYMGTKQLGSDDRVLIVDDFVRGGSTVAGMCQVSREFGAQIVGVGAFILADEPAKKAVSGCQSLLRLSPGRRLYISGEEAPTEPYDDDAEGLTVL</sequence>
<dbReference type="InterPro" id="IPR029057">
    <property type="entry name" value="PRTase-like"/>
</dbReference>
<dbReference type="CDD" id="cd06223">
    <property type="entry name" value="PRTases_typeI"/>
    <property type="match status" value="1"/>
</dbReference>
<dbReference type="Pfam" id="PF00156">
    <property type="entry name" value="Pribosyltran"/>
    <property type="match status" value="1"/>
</dbReference>
<evidence type="ECO:0000259" key="1">
    <source>
        <dbReference type="Pfam" id="PF00156"/>
    </source>
</evidence>
<dbReference type="InterPro" id="IPR036390">
    <property type="entry name" value="WH_DNA-bd_sf"/>
</dbReference>
<dbReference type="AlphaFoldDB" id="H0UJL0"/>
<dbReference type="HOGENOM" id="CLU_088227_0_0_0"/>
<dbReference type="InterPro" id="IPR036388">
    <property type="entry name" value="WH-like_DNA-bd_sf"/>
</dbReference>
<dbReference type="SUPFAM" id="SSF53271">
    <property type="entry name" value="PRTase-like"/>
    <property type="match status" value="1"/>
</dbReference>
<dbReference type="InterPro" id="IPR050118">
    <property type="entry name" value="Pur/Pyrimidine_PRTase"/>
</dbReference>
<keyword evidence="3" id="KW-0808">Transferase</keyword>
<dbReference type="GO" id="GO:0003677">
    <property type="term" value="F:DNA binding"/>
    <property type="evidence" value="ECO:0007669"/>
    <property type="project" value="InterPro"/>
</dbReference>
<proteinExistence type="predicted"/>
<dbReference type="InterPro" id="IPR000836">
    <property type="entry name" value="PRTase_dom"/>
</dbReference>
<dbReference type="OrthoDB" id="4213751at2"/>
<dbReference type="eggNOG" id="COG0503">
    <property type="taxonomic scope" value="Bacteria"/>
</dbReference>
<evidence type="ECO:0000259" key="2">
    <source>
        <dbReference type="Pfam" id="PF09182"/>
    </source>
</evidence>
<protein>
    <submittedName>
        <fullName evidence="3">PRPP-binding protein, adenine/guanine phosphoribosyltransferase</fullName>
    </submittedName>
</protein>
<keyword evidence="4" id="KW-1185">Reference proteome</keyword>
<accession>H0UJL0</accession>
<feature type="domain" description="Phosphoribosyltransferase" evidence="1">
    <location>
        <begin position="128"/>
        <end position="240"/>
    </location>
</feature>
<evidence type="ECO:0000313" key="3">
    <source>
        <dbReference type="EMBL" id="EHM12878.1"/>
    </source>
</evidence>
<dbReference type="RefSeq" id="WP_008522631.1">
    <property type="nucleotide sequence ID" value="NZ_CM001376.1"/>
</dbReference>